<dbReference type="Proteomes" id="UP001244207">
    <property type="component" value="Unassembled WGS sequence"/>
</dbReference>
<evidence type="ECO:0000313" key="2">
    <source>
        <dbReference type="EMBL" id="KAK1721375.1"/>
    </source>
</evidence>
<dbReference type="GeneID" id="85386976"/>
<evidence type="ECO:0000256" key="1">
    <source>
        <dbReference type="SAM" id="MobiDB-lite"/>
    </source>
</evidence>
<feature type="compositionally biased region" description="Polar residues" evidence="1">
    <location>
        <begin position="132"/>
        <end position="143"/>
    </location>
</feature>
<dbReference type="RefSeq" id="XP_060362171.1">
    <property type="nucleotide sequence ID" value="XM_060503077.1"/>
</dbReference>
<proteinExistence type="predicted"/>
<protein>
    <submittedName>
        <fullName evidence="2">Uncharacterized protein</fullName>
    </submittedName>
</protein>
<comment type="caution">
    <text evidence="2">The sequence shown here is derived from an EMBL/GenBank/DDBJ whole genome shotgun (WGS) entry which is preliminary data.</text>
</comment>
<dbReference type="AlphaFoldDB" id="A0AAD8XDD0"/>
<feature type="compositionally biased region" description="Basic and acidic residues" evidence="1">
    <location>
        <begin position="78"/>
        <end position="95"/>
    </location>
</feature>
<organism evidence="2 3">
    <name type="scientific">Glomerella acutata</name>
    <name type="common">Colletotrichum acutatum</name>
    <dbReference type="NCBI Taxonomy" id="27357"/>
    <lineage>
        <taxon>Eukaryota</taxon>
        <taxon>Fungi</taxon>
        <taxon>Dikarya</taxon>
        <taxon>Ascomycota</taxon>
        <taxon>Pezizomycotina</taxon>
        <taxon>Sordariomycetes</taxon>
        <taxon>Hypocreomycetidae</taxon>
        <taxon>Glomerellales</taxon>
        <taxon>Glomerellaceae</taxon>
        <taxon>Colletotrichum</taxon>
        <taxon>Colletotrichum acutatum species complex</taxon>
    </lineage>
</organism>
<sequence>MALGVYSPVLFPCLVHKGVKYCCVISRTNIGEGEQNKTPAAVLPISRSPVPFFSPLVPLAWPLCVLFPTKAAPPRMSSSKDHFSSKSTHNRDKGMLKRQQKSSIVTKRSSRQPTWRGRGSSGSGIAPFQARPPSTSGRRLQRAQQGLKEKWFDGVRVTELGALRPDPAAALAMVVRWWPLVGWQLFLREMMRTGRVQMGEALVTLSKVLTLGHDHFPLMSYIVISTTVARLKTLDRRVCLELFYDGIEALTKRSPMK</sequence>
<feature type="compositionally biased region" description="Polar residues" evidence="1">
    <location>
        <begin position="101"/>
        <end position="113"/>
    </location>
</feature>
<accession>A0AAD8XDD0</accession>
<reference evidence="2" key="1">
    <citation type="submission" date="2021-12" db="EMBL/GenBank/DDBJ databases">
        <title>Comparative genomics, transcriptomics and evolutionary studies reveal genomic signatures of adaptation to plant cell wall in hemibiotrophic fungi.</title>
        <authorList>
            <consortium name="DOE Joint Genome Institute"/>
            <person name="Baroncelli R."/>
            <person name="Diaz J.F."/>
            <person name="Benocci T."/>
            <person name="Peng M."/>
            <person name="Battaglia E."/>
            <person name="Haridas S."/>
            <person name="Andreopoulos W."/>
            <person name="Labutti K."/>
            <person name="Pangilinan J."/>
            <person name="Floch G.L."/>
            <person name="Makela M.R."/>
            <person name="Henrissat B."/>
            <person name="Grigoriev I.V."/>
            <person name="Crouch J.A."/>
            <person name="De Vries R.P."/>
            <person name="Sukno S.A."/>
            <person name="Thon M.R."/>
        </authorList>
    </citation>
    <scope>NUCLEOTIDE SEQUENCE</scope>
    <source>
        <strain evidence="2">CBS 112980</strain>
    </source>
</reference>
<keyword evidence="3" id="KW-1185">Reference proteome</keyword>
<dbReference type="EMBL" id="JAHMHS010000084">
    <property type="protein sequence ID" value="KAK1721375.1"/>
    <property type="molecule type" value="Genomic_DNA"/>
</dbReference>
<feature type="region of interest" description="Disordered" evidence="1">
    <location>
        <begin position="73"/>
        <end position="143"/>
    </location>
</feature>
<evidence type="ECO:0000313" key="3">
    <source>
        <dbReference type="Proteomes" id="UP001244207"/>
    </source>
</evidence>
<name>A0AAD8XDD0_GLOAC</name>
<gene>
    <name evidence="2" type="ORF">BDZ83DRAFT_436784</name>
</gene>